<dbReference type="Proteomes" id="UP001183410">
    <property type="component" value="Unassembled WGS sequence"/>
</dbReference>
<name>A0ABU2K0W0_9ACTN</name>
<sequence length="108" mass="11417">MTTTLVDPAEAPPGLTDLIARLAAGVEALAGVSGAALELKFFTPEEAAPILGKTPNWVIEACQNGRIPCTYVGKSPRLTARHLRLIAEANERTPKAYAPAVRRLRAAA</sequence>
<protein>
    <recommendedName>
        <fullName evidence="3">Helix-turn-helix domain-containing protein</fullName>
    </recommendedName>
</protein>
<organism evidence="1 2">
    <name type="scientific">Streptomyces chisholmiae</name>
    <dbReference type="NCBI Taxonomy" id="3075540"/>
    <lineage>
        <taxon>Bacteria</taxon>
        <taxon>Bacillati</taxon>
        <taxon>Actinomycetota</taxon>
        <taxon>Actinomycetes</taxon>
        <taxon>Kitasatosporales</taxon>
        <taxon>Streptomycetaceae</taxon>
        <taxon>Streptomyces</taxon>
    </lineage>
</organism>
<evidence type="ECO:0008006" key="3">
    <source>
        <dbReference type="Google" id="ProtNLM"/>
    </source>
</evidence>
<accession>A0ABU2K0W0</accession>
<dbReference type="RefSeq" id="WP_311670688.1">
    <property type="nucleotide sequence ID" value="NZ_JAVREO010000029.1"/>
</dbReference>
<comment type="caution">
    <text evidence="1">The sequence shown here is derived from an EMBL/GenBank/DDBJ whole genome shotgun (WGS) entry which is preliminary data.</text>
</comment>
<reference evidence="2" key="1">
    <citation type="submission" date="2023-07" db="EMBL/GenBank/DDBJ databases">
        <title>30 novel species of actinomycetes from the DSMZ collection.</title>
        <authorList>
            <person name="Nouioui I."/>
        </authorList>
    </citation>
    <scope>NUCLEOTIDE SEQUENCE [LARGE SCALE GENOMIC DNA]</scope>
    <source>
        <strain evidence="2">DSM 44915</strain>
    </source>
</reference>
<proteinExistence type="predicted"/>
<evidence type="ECO:0000313" key="1">
    <source>
        <dbReference type="EMBL" id="MDT0270624.1"/>
    </source>
</evidence>
<keyword evidence="2" id="KW-1185">Reference proteome</keyword>
<evidence type="ECO:0000313" key="2">
    <source>
        <dbReference type="Proteomes" id="UP001183410"/>
    </source>
</evidence>
<gene>
    <name evidence="1" type="ORF">RM844_30560</name>
</gene>
<dbReference type="EMBL" id="JAVREO010000029">
    <property type="protein sequence ID" value="MDT0270624.1"/>
    <property type="molecule type" value="Genomic_DNA"/>
</dbReference>